<name>A0A0L0C9X5_LUCCU</name>
<evidence type="ECO:0000313" key="7">
    <source>
        <dbReference type="Proteomes" id="UP000037069"/>
    </source>
</evidence>
<dbReference type="AlphaFoldDB" id="A0A0L0C9X5"/>
<dbReference type="Proteomes" id="UP000037069">
    <property type="component" value="Unassembled WGS sequence"/>
</dbReference>
<comment type="caution">
    <text evidence="6">The sequence shown here is derived from an EMBL/GenBank/DDBJ whole genome shotgun (WGS) entry which is preliminary data.</text>
</comment>
<dbReference type="STRING" id="7375.A0A0L0C9X5"/>
<dbReference type="GO" id="GO:0032040">
    <property type="term" value="C:small-subunit processome"/>
    <property type="evidence" value="ECO:0007669"/>
    <property type="project" value="InterPro"/>
</dbReference>
<evidence type="ECO:0000256" key="5">
    <source>
        <dbReference type="SAM" id="MobiDB-lite"/>
    </source>
</evidence>
<organism evidence="6 7">
    <name type="scientific">Lucilia cuprina</name>
    <name type="common">Green bottle fly</name>
    <name type="synonym">Australian sheep blowfly</name>
    <dbReference type="NCBI Taxonomy" id="7375"/>
    <lineage>
        <taxon>Eukaryota</taxon>
        <taxon>Metazoa</taxon>
        <taxon>Ecdysozoa</taxon>
        <taxon>Arthropoda</taxon>
        <taxon>Hexapoda</taxon>
        <taxon>Insecta</taxon>
        <taxon>Pterygota</taxon>
        <taxon>Neoptera</taxon>
        <taxon>Endopterygota</taxon>
        <taxon>Diptera</taxon>
        <taxon>Brachycera</taxon>
        <taxon>Muscomorpha</taxon>
        <taxon>Oestroidea</taxon>
        <taxon>Calliphoridae</taxon>
        <taxon>Luciliinae</taxon>
        <taxon>Lucilia</taxon>
    </lineage>
</organism>
<dbReference type="Pfam" id="PF04615">
    <property type="entry name" value="Utp14"/>
    <property type="match status" value="1"/>
</dbReference>
<proteinExistence type="inferred from homology"/>
<dbReference type="InterPro" id="IPR006709">
    <property type="entry name" value="SSU_processome_Utp14"/>
</dbReference>
<feature type="compositionally biased region" description="Basic and acidic residues" evidence="5">
    <location>
        <begin position="1"/>
        <end position="25"/>
    </location>
</feature>
<evidence type="ECO:0000256" key="4">
    <source>
        <dbReference type="ARBA" id="ARBA00023242"/>
    </source>
</evidence>
<protein>
    <submittedName>
        <fullName evidence="6">Uncharacterized protein</fullName>
    </submittedName>
</protein>
<feature type="compositionally biased region" description="Low complexity" evidence="5">
    <location>
        <begin position="49"/>
        <end position="58"/>
    </location>
</feature>
<feature type="non-terminal residue" evidence="6">
    <location>
        <position position="231"/>
    </location>
</feature>
<evidence type="ECO:0000256" key="2">
    <source>
        <dbReference type="ARBA" id="ARBA00007774"/>
    </source>
</evidence>
<dbReference type="PANTHER" id="PTHR14150">
    <property type="entry name" value="U3 SMALL NUCLEOLAR RNA-ASSOCIATED PROTEIN 14"/>
    <property type="match status" value="1"/>
</dbReference>
<feature type="compositionally biased region" description="Polar residues" evidence="5">
    <location>
        <begin position="199"/>
        <end position="208"/>
    </location>
</feature>
<evidence type="ECO:0000256" key="1">
    <source>
        <dbReference type="ARBA" id="ARBA00004604"/>
    </source>
</evidence>
<dbReference type="PANTHER" id="PTHR14150:SF12">
    <property type="entry name" value="U3 SMALL NUCLEOLAR RNA-ASSOCIATED PROTEIN 14 HOMOLOG A"/>
    <property type="match status" value="1"/>
</dbReference>
<evidence type="ECO:0000256" key="3">
    <source>
        <dbReference type="ARBA" id="ARBA00022553"/>
    </source>
</evidence>
<sequence length="231" mass="24926">MDESESKSKSKSKSKSESKPKKEDYVDTEMDSGSEADSESQSDLEDPDSNSNSDSNSDSDSDIFKNSESEDESDNEDLALNKAIKKVATSQPSTSYHKLAEASAENPFALGATNEETDLDSVSLADFAPGLAGAKTLAIPQPKRIQDRTTRDAAFGIAKKEVGKWTDTVASNRQAEHLQFPINPKPQTYTPSPFAPTDSVASGQTSHQTELEKNIASILEQSQLADEKTVS</sequence>
<dbReference type="GO" id="GO:0006364">
    <property type="term" value="P:rRNA processing"/>
    <property type="evidence" value="ECO:0007669"/>
    <property type="project" value="InterPro"/>
</dbReference>
<reference evidence="6 7" key="1">
    <citation type="journal article" date="2015" name="Nat. Commun.">
        <title>Lucilia cuprina genome unlocks parasitic fly biology to underpin future interventions.</title>
        <authorList>
            <person name="Anstead C.A."/>
            <person name="Korhonen P.K."/>
            <person name="Young N.D."/>
            <person name="Hall R.S."/>
            <person name="Jex A.R."/>
            <person name="Murali S.C."/>
            <person name="Hughes D.S."/>
            <person name="Lee S.F."/>
            <person name="Perry T."/>
            <person name="Stroehlein A.J."/>
            <person name="Ansell B.R."/>
            <person name="Breugelmans B."/>
            <person name="Hofmann A."/>
            <person name="Qu J."/>
            <person name="Dugan S."/>
            <person name="Lee S.L."/>
            <person name="Chao H."/>
            <person name="Dinh H."/>
            <person name="Han Y."/>
            <person name="Doddapaneni H.V."/>
            <person name="Worley K.C."/>
            <person name="Muzny D.M."/>
            <person name="Ioannidis P."/>
            <person name="Waterhouse R.M."/>
            <person name="Zdobnov E.M."/>
            <person name="James P.J."/>
            <person name="Bagnall N.H."/>
            <person name="Kotze A.C."/>
            <person name="Gibbs R.A."/>
            <person name="Richards S."/>
            <person name="Batterham P."/>
            <person name="Gasser R.B."/>
        </authorList>
    </citation>
    <scope>NUCLEOTIDE SEQUENCE [LARGE SCALE GENOMIC DNA]</scope>
    <source>
        <strain evidence="6 7">LS</strain>
        <tissue evidence="6">Full body</tissue>
    </source>
</reference>
<gene>
    <name evidence="6" type="ORF">FF38_00925</name>
</gene>
<dbReference type="EMBL" id="JRES01000706">
    <property type="protein sequence ID" value="KNC29056.1"/>
    <property type="molecule type" value="Genomic_DNA"/>
</dbReference>
<accession>A0A0L0C9X5</accession>
<comment type="subcellular location">
    <subcellularLocation>
        <location evidence="1">Nucleus</location>
        <location evidence="1">Nucleolus</location>
    </subcellularLocation>
</comment>
<evidence type="ECO:0000313" key="6">
    <source>
        <dbReference type="EMBL" id="KNC29056.1"/>
    </source>
</evidence>
<keyword evidence="7" id="KW-1185">Reference proteome</keyword>
<keyword evidence="3" id="KW-0597">Phosphoprotein</keyword>
<feature type="region of interest" description="Disordered" evidence="5">
    <location>
        <begin position="1"/>
        <end position="78"/>
    </location>
</feature>
<feature type="region of interest" description="Disordered" evidence="5">
    <location>
        <begin position="176"/>
        <end position="209"/>
    </location>
</feature>
<keyword evidence="4" id="KW-0539">Nucleus</keyword>
<feature type="compositionally biased region" description="Acidic residues" evidence="5">
    <location>
        <begin position="26"/>
        <end position="48"/>
    </location>
</feature>
<comment type="similarity">
    <text evidence="2">Belongs to the UTP14 family.</text>
</comment>